<evidence type="ECO:0000313" key="3">
    <source>
        <dbReference type="Proteomes" id="UP001501116"/>
    </source>
</evidence>
<dbReference type="InterPro" id="IPR025164">
    <property type="entry name" value="Toastrack_DUF4097"/>
</dbReference>
<evidence type="ECO:0000259" key="1">
    <source>
        <dbReference type="Pfam" id="PF13349"/>
    </source>
</evidence>
<feature type="domain" description="DUF4097" evidence="1">
    <location>
        <begin position="124"/>
        <end position="275"/>
    </location>
</feature>
<organism evidence="2 3">
    <name type="scientific">Amycolatopsis minnesotensis</name>
    <dbReference type="NCBI Taxonomy" id="337894"/>
    <lineage>
        <taxon>Bacteria</taxon>
        <taxon>Bacillati</taxon>
        <taxon>Actinomycetota</taxon>
        <taxon>Actinomycetes</taxon>
        <taxon>Pseudonocardiales</taxon>
        <taxon>Pseudonocardiaceae</taxon>
        <taxon>Amycolatopsis</taxon>
    </lineage>
</organism>
<dbReference type="RefSeq" id="WP_344428545.1">
    <property type="nucleotide sequence ID" value="NZ_BAAANN010000034.1"/>
</dbReference>
<name>A0ABN2S6Z7_9PSEU</name>
<keyword evidence="3" id="KW-1185">Reference proteome</keyword>
<accession>A0ABN2S6Z7</accession>
<protein>
    <recommendedName>
        <fullName evidence="1">DUF4097 domain-containing protein</fullName>
    </recommendedName>
</protein>
<sequence length="278" mass="29138">MPTFDTPGPISVALELVACDVEIIASDRVDTVVEIRPRDASRDIDRKEAERTTVDFLGGKLRIKTSKLGALFTRTGVMALRLELPTGSRVQGTTSMGDFVAEGTLGECGFTTAAGDIRLGETGPLKAKTTHGALIVDKVDGDAMLTGSGDLHVGSVGGEGVIKNINGPCWVGDISGDLQLSSANGDVTAERPQGSVLAKTAYGTVRVRQAVRGTMVLETQSGNVEIGIRAGTAAWLDVRTWYGSVHSALDGTDAPTTTEEAVEVRARTWAGDIVVNRA</sequence>
<gene>
    <name evidence="2" type="ORF">GCM10009754_67940</name>
</gene>
<comment type="caution">
    <text evidence="2">The sequence shown here is derived from an EMBL/GenBank/DDBJ whole genome shotgun (WGS) entry which is preliminary data.</text>
</comment>
<dbReference type="Pfam" id="PF13349">
    <property type="entry name" value="DUF4097"/>
    <property type="match status" value="1"/>
</dbReference>
<dbReference type="Proteomes" id="UP001501116">
    <property type="component" value="Unassembled WGS sequence"/>
</dbReference>
<reference evidence="2 3" key="1">
    <citation type="journal article" date="2019" name="Int. J. Syst. Evol. Microbiol.">
        <title>The Global Catalogue of Microorganisms (GCM) 10K type strain sequencing project: providing services to taxonomists for standard genome sequencing and annotation.</title>
        <authorList>
            <consortium name="The Broad Institute Genomics Platform"/>
            <consortium name="The Broad Institute Genome Sequencing Center for Infectious Disease"/>
            <person name="Wu L."/>
            <person name="Ma J."/>
        </authorList>
    </citation>
    <scope>NUCLEOTIDE SEQUENCE [LARGE SCALE GENOMIC DNA]</scope>
    <source>
        <strain evidence="2 3">JCM 14545</strain>
    </source>
</reference>
<dbReference type="EMBL" id="BAAANN010000034">
    <property type="protein sequence ID" value="GAA1981547.1"/>
    <property type="molecule type" value="Genomic_DNA"/>
</dbReference>
<proteinExistence type="predicted"/>
<evidence type="ECO:0000313" key="2">
    <source>
        <dbReference type="EMBL" id="GAA1981547.1"/>
    </source>
</evidence>